<dbReference type="PRINTS" id="PR00024">
    <property type="entry name" value="HOMEOBOX"/>
</dbReference>
<dbReference type="GO" id="GO:0000981">
    <property type="term" value="F:DNA-binding transcription factor activity, RNA polymerase II-specific"/>
    <property type="evidence" value="ECO:0007669"/>
    <property type="project" value="InterPro"/>
</dbReference>
<keyword evidence="6" id="KW-0805">Transcription regulation</keyword>
<name>A0A6A4RX44_SCOMX</name>
<evidence type="ECO:0000256" key="10">
    <source>
        <dbReference type="ARBA" id="ARBA00023242"/>
    </source>
</evidence>
<comment type="function">
    <text evidence="1">Sequence-specific transcription factor which is part of a developmental regulatory system that provides cells with specific positional identities on the anterior-posterior axis.</text>
</comment>
<dbReference type="GO" id="GO:0048704">
    <property type="term" value="P:embryonic skeletal system morphogenesis"/>
    <property type="evidence" value="ECO:0007669"/>
    <property type="project" value="TreeGrafter"/>
</dbReference>
<evidence type="ECO:0000256" key="7">
    <source>
        <dbReference type="ARBA" id="ARBA00023125"/>
    </source>
</evidence>
<dbReference type="InterPro" id="IPR017970">
    <property type="entry name" value="Homeobox_CS"/>
</dbReference>
<dbReference type="PROSITE" id="PS00027">
    <property type="entry name" value="HOMEOBOX_1"/>
    <property type="match status" value="1"/>
</dbReference>
<dbReference type="InterPro" id="IPR006711">
    <property type="entry name" value="Hox9_activation_N"/>
</dbReference>
<sequence length="369" mass="40818">MSTSGTLTSYYVDSLILPESEEVSVPRYSSGPGLQHGRQPASLGDHGELGTCTFPSKPPVFGPSWSHVPAQFPGTVSSVYHHHYGHPQGPVGADSDGRYQSWLLEPMSGSLPMTGLPTTHHYGIKPEGLGTRADGALPGSHTALLLSDYANGTVATTSPVEKDALSGQTGDTSVEVEEKPALDPNNPVSNWLHASATRKKRCPYTKHQILELEKEFLFNTYLTRDRSPFDQSRLFADNCCHAGPGPLTSPSDKQYRTYPWMRASDPNRKRGRQTYSRYQTLELEKEFHFNRYLTRRRRVEIAHALCLSERQIKIWFQNRRMKWKKDNKGEPGPGPAANDCDIQAVMCEARGPKTEDAGSPGPEPDAAAE</sequence>
<comment type="similarity">
    <text evidence="3">Belongs to the Abd-B homeobox family.</text>
</comment>
<dbReference type="PROSITE" id="PS50071">
    <property type="entry name" value="HOMEOBOX_2"/>
    <property type="match status" value="1"/>
</dbReference>
<dbReference type="Gene3D" id="1.10.10.60">
    <property type="entry name" value="Homeodomain-like"/>
    <property type="match status" value="2"/>
</dbReference>
<evidence type="ECO:0000256" key="1">
    <source>
        <dbReference type="ARBA" id="ARBA00003263"/>
    </source>
</evidence>
<dbReference type="EMBL" id="VEVO01000021">
    <property type="protein sequence ID" value="KAF0024675.1"/>
    <property type="molecule type" value="Genomic_DNA"/>
</dbReference>
<feature type="DNA-binding region" description="Homeobox" evidence="11">
    <location>
        <begin position="268"/>
        <end position="327"/>
    </location>
</feature>
<dbReference type="PRINTS" id="PR00025">
    <property type="entry name" value="ANTENNAPEDIA"/>
</dbReference>
<dbReference type="Pfam" id="PF04617">
    <property type="entry name" value="Hox9_act"/>
    <property type="match status" value="1"/>
</dbReference>
<protein>
    <recommendedName>
        <fullName evidence="15">Homeobox domain-containing protein</fullName>
    </recommendedName>
</protein>
<gene>
    <name evidence="16" type="ORF">F2P81_023477</name>
</gene>
<dbReference type="PANTHER" id="PTHR45970">
    <property type="entry name" value="AGAP004664-PA"/>
    <property type="match status" value="1"/>
</dbReference>
<comment type="caution">
    <text evidence="16">The sequence shown here is derived from an EMBL/GenBank/DDBJ whole genome shotgun (WGS) entry which is preliminary data.</text>
</comment>
<dbReference type="GO" id="GO:0009954">
    <property type="term" value="P:proximal/distal pattern formation"/>
    <property type="evidence" value="ECO:0007669"/>
    <property type="project" value="TreeGrafter"/>
</dbReference>
<dbReference type="PANTHER" id="PTHR45970:SF3">
    <property type="entry name" value="HOMEOBOX PROTEIN HOX-A9"/>
    <property type="match status" value="1"/>
</dbReference>
<feature type="domain" description="Homeobox" evidence="15">
    <location>
        <begin position="266"/>
        <end position="326"/>
    </location>
</feature>
<dbReference type="AlphaFoldDB" id="A0A6A4RX44"/>
<dbReference type="GO" id="GO:0009952">
    <property type="term" value="P:anterior/posterior pattern specification"/>
    <property type="evidence" value="ECO:0007669"/>
    <property type="project" value="TreeGrafter"/>
</dbReference>
<evidence type="ECO:0000313" key="17">
    <source>
        <dbReference type="Proteomes" id="UP000438429"/>
    </source>
</evidence>
<evidence type="ECO:0000256" key="2">
    <source>
        <dbReference type="ARBA" id="ARBA00004123"/>
    </source>
</evidence>
<dbReference type="InterPro" id="IPR009057">
    <property type="entry name" value="Homeodomain-like_sf"/>
</dbReference>
<feature type="region of interest" description="Disordered" evidence="14">
    <location>
        <begin position="349"/>
        <end position="369"/>
    </location>
</feature>
<dbReference type="GO" id="GO:0006351">
    <property type="term" value="P:DNA-templated transcription"/>
    <property type="evidence" value="ECO:0007669"/>
    <property type="project" value="InterPro"/>
</dbReference>
<dbReference type="InterPro" id="IPR020479">
    <property type="entry name" value="HD_metazoa"/>
</dbReference>
<organism evidence="16 17">
    <name type="scientific">Scophthalmus maximus</name>
    <name type="common">Turbot</name>
    <name type="synonym">Psetta maxima</name>
    <dbReference type="NCBI Taxonomy" id="52904"/>
    <lineage>
        <taxon>Eukaryota</taxon>
        <taxon>Metazoa</taxon>
        <taxon>Chordata</taxon>
        <taxon>Craniata</taxon>
        <taxon>Vertebrata</taxon>
        <taxon>Euteleostomi</taxon>
        <taxon>Actinopterygii</taxon>
        <taxon>Neopterygii</taxon>
        <taxon>Teleostei</taxon>
        <taxon>Neoteleostei</taxon>
        <taxon>Acanthomorphata</taxon>
        <taxon>Carangaria</taxon>
        <taxon>Pleuronectiformes</taxon>
        <taxon>Pleuronectoidei</taxon>
        <taxon>Scophthalmidae</taxon>
        <taxon>Scophthalmus</taxon>
    </lineage>
</organism>
<evidence type="ECO:0000256" key="8">
    <source>
        <dbReference type="ARBA" id="ARBA00023155"/>
    </source>
</evidence>
<dbReference type="GO" id="GO:0000978">
    <property type="term" value="F:RNA polymerase II cis-regulatory region sequence-specific DNA binding"/>
    <property type="evidence" value="ECO:0007669"/>
    <property type="project" value="TreeGrafter"/>
</dbReference>
<keyword evidence="7 11" id="KW-0238">DNA-binding</keyword>
<evidence type="ECO:0000256" key="3">
    <source>
        <dbReference type="ARBA" id="ARBA00006317"/>
    </source>
</evidence>
<evidence type="ECO:0000256" key="5">
    <source>
        <dbReference type="ARBA" id="ARBA00022473"/>
    </source>
</evidence>
<dbReference type="GO" id="GO:0005634">
    <property type="term" value="C:nucleus"/>
    <property type="evidence" value="ECO:0007669"/>
    <property type="project" value="UniProtKB-SubCell"/>
</dbReference>
<keyword evidence="9" id="KW-0804">Transcription</keyword>
<evidence type="ECO:0000256" key="12">
    <source>
        <dbReference type="RuleBase" id="RU000682"/>
    </source>
</evidence>
<dbReference type="InterPro" id="IPR001356">
    <property type="entry name" value="HD"/>
</dbReference>
<dbReference type="FunFam" id="1.10.10.60:FF:000017">
    <property type="entry name" value="Homeobox protein antennapedia"/>
    <property type="match status" value="1"/>
</dbReference>
<evidence type="ECO:0000256" key="13">
    <source>
        <dbReference type="RuleBase" id="RU004442"/>
    </source>
</evidence>
<evidence type="ECO:0000259" key="15">
    <source>
        <dbReference type="PROSITE" id="PS50071"/>
    </source>
</evidence>
<comment type="similarity">
    <text evidence="4 13">Belongs to the Antp homeobox family.</text>
</comment>
<proteinExistence type="inferred from homology"/>
<dbReference type="CDD" id="cd00086">
    <property type="entry name" value="homeodomain"/>
    <property type="match status" value="1"/>
</dbReference>
<keyword evidence="10 11" id="KW-0539">Nucleus</keyword>
<keyword evidence="5" id="KW-0217">Developmental protein</keyword>
<dbReference type="SMART" id="SM00389">
    <property type="entry name" value="HOX"/>
    <property type="match status" value="1"/>
</dbReference>
<dbReference type="SUPFAM" id="SSF46689">
    <property type="entry name" value="Homeodomain-like"/>
    <property type="match status" value="2"/>
</dbReference>
<dbReference type="InterPro" id="IPR017995">
    <property type="entry name" value="Homeobox_antennapedia"/>
</dbReference>
<dbReference type="Proteomes" id="UP000438429">
    <property type="component" value="Unassembled WGS sequence"/>
</dbReference>
<reference evidence="16 17" key="1">
    <citation type="submission" date="2019-06" db="EMBL/GenBank/DDBJ databases">
        <title>Draft genomes of female and male turbot (Scophthalmus maximus).</title>
        <authorList>
            <person name="Xu H."/>
            <person name="Xu X.-W."/>
            <person name="Shao C."/>
            <person name="Chen S."/>
        </authorList>
    </citation>
    <scope>NUCLEOTIDE SEQUENCE [LARGE SCALE GENOMIC DNA]</scope>
    <source>
        <strain evidence="16">Ysfricsl-2016a</strain>
        <tissue evidence="16">Blood</tissue>
    </source>
</reference>
<evidence type="ECO:0000313" key="16">
    <source>
        <dbReference type="EMBL" id="KAF0024675.1"/>
    </source>
</evidence>
<keyword evidence="8 11" id="KW-0371">Homeobox</keyword>
<accession>A0A6A4RX44</accession>
<dbReference type="Pfam" id="PF00046">
    <property type="entry name" value="Homeodomain"/>
    <property type="match status" value="1"/>
</dbReference>
<evidence type="ECO:0000256" key="4">
    <source>
        <dbReference type="ARBA" id="ARBA00009107"/>
    </source>
</evidence>
<dbReference type="InterPro" id="IPR017112">
    <property type="entry name" value="HXA9/HXB9/HXC9"/>
</dbReference>
<evidence type="ECO:0000256" key="11">
    <source>
        <dbReference type="PROSITE-ProRule" id="PRU00108"/>
    </source>
</evidence>
<evidence type="ECO:0000256" key="6">
    <source>
        <dbReference type="ARBA" id="ARBA00023015"/>
    </source>
</evidence>
<comment type="subcellular location">
    <subcellularLocation>
        <location evidence="2 11 12">Nucleus</location>
    </subcellularLocation>
</comment>
<evidence type="ECO:0000256" key="9">
    <source>
        <dbReference type="ARBA" id="ARBA00023163"/>
    </source>
</evidence>
<feature type="region of interest" description="Disordered" evidence="14">
    <location>
        <begin position="23"/>
        <end position="45"/>
    </location>
</feature>
<evidence type="ECO:0000256" key="14">
    <source>
        <dbReference type="SAM" id="MobiDB-lite"/>
    </source>
</evidence>